<dbReference type="EnsemblProtists" id="EOD28218">
    <property type="protein sequence ID" value="EOD28218"/>
    <property type="gene ID" value="EMIHUDRAFT_442976"/>
</dbReference>
<reference evidence="2" key="2">
    <citation type="submission" date="2024-10" db="UniProtKB">
        <authorList>
            <consortium name="EnsemblProtists"/>
        </authorList>
    </citation>
    <scope>IDENTIFICATION</scope>
</reference>
<evidence type="ECO:0000256" key="1">
    <source>
        <dbReference type="ARBA" id="ARBA00022679"/>
    </source>
</evidence>
<proteinExistence type="predicted"/>
<evidence type="ECO:0000313" key="3">
    <source>
        <dbReference type="Proteomes" id="UP000013827"/>
    </source>
</evidence>
<keyword evidence="1" id="KW-0808">Transferase</keyword>
<dbReference type="SUPFAM" id="SSF52540">
    <property type="entry name" value="P-loop containing nucleoside triphosphate hydrolases"/>
    <property type="match status" value="1"/>
</dbReference>
<dbReference type="PANTHER" id="PTHR10605">
    <property type="entry name" value="HEPARAN SULFATE SULFOTRANSFERASE"/>
    <property type="match status" value="1"/>
</dbReference>
<dbReference type="PaxDb" id="2903-EOD28218"/>
<dbReference type="KEGG" id="ehx:EMIHUDRAFT_442976"/>
<dbReference type="STRING" id="2903.R1CYQ4"/>
<name>A0A0D3JXI3_EMIH1</name>
<organism evidence="2 3">
    <name type="scientific">Emiliania huxleyi (strain CCMP1516)</name>
    <dbReference type="NCBI Taxonomy" id="280463"/>
    <lineage>
        <taxon>Eukaryota</taxon>
        <taxon>Haptista</taxon>
        <taxon>Haptophyta</taxon>
        <taxon>Prymnesiophyceae</taxon>
        <taxon>Isochrysidales</taxon>
        <taxon>Noelaerhabdaceae</taxon>
        <taxon>Emiliania</taxon>
    </lineage>
</organism>
<dbReference type="AlphaFoldDB" id="A0A0D3JXI3"/>
<dbReference type="RefSeq" id="XP_005780647.1">
    <property type="nucleotide sequence ID" value="XM_005780590.1"/>
</dbReference>
<dbReference type="InterPro" id="IPR027417">
    <property type="entry name" value="P-loop_NTPase"/>
</dbReference>
<accession>A0A0D3JXI3</accession>
<reference evidence="3" key="1">
    <citation type="journal article" date="2013" name="Nature">
        <title>Pan genome of the phytoplankton Emiliania underpins its global distribution.</title>
        <authorList>
            <person name="Read B.A."/>
            <person name="Kegel J."/>
            <person name="Klute M.J."/>
            <person name="Kuo A."/>
            <person name="Lefebvre S.C."/>
            <person name="Maumus F."/>
            <person name="Mayer C."/>
            <person name="Miller J."/>
            <person name="Monier A."/>
            <person name="Salamov A."/>
            <person name="Young J."/>
            <person name="Aguilar M."/>
            <person name="Claverie J.M."/>
            <person name="Frickenhaus S."/>
            <person name="Gonzalez K."/>
            <person name="Herman E.K."/>
            <person name="Lin Y.C."/>
            <person name="Napier J."/>
            <person name="Ogata H."/>
            <person name="Sarno A.F."/>
            <person name="Shmutz J."/>
            <person name="Schroeder D."/>
            <person name="de Vargas C."/>
            <person name="Verret F."/>
            <person name="von Dassow P."/>
            <person name="Valentin K."/>
            <person name="Van de Peer Y."/>
            <person name="Wheeler G."/>
            <person name="Dacks J.B."/>
            <person name="Delwiche C.F."/>
            <person name="Dyhrman S.T."/>
            <person name="Glockner G."/>
            <person name="John U."/>
            <person name="Richards T."/>
            <person name="Worden A.Z."/>
            <person name="Zhang X."/>
            <person name="Grigoriev I.V."/>
            <person name="Allen A.E."/>
            <person name="Bidle K."/>
            <person name="Borodovsky M."/>
            <person name="Bowler C."/>
            <person name="Brownlee C."/>
            <person name="Cock J.M."/>
            <person name="Elias M."/>
            <person name="Gladyshev V.N."/>
            <person name="Groth M."/>
            <person name="Guda C."/>
            <person name="Hadaegh A."/>
            <person name="Iglesias-Rodriguez M.D."/>
            <person name="Jenkins J."/>
            <person name="Jones B.M."/>
            <person name="Lawson T."/>
            <person name="Leese F."/>
            <person name="Lindquist E."/>
            <person name="Lobanov A."/>
            <person name="Lomsadze A."/>
            <person name="Malik S.B."/>
            <person name="Marsh M.E."/>
            <person name="Mackinder L."/>
            <person name="Mock T."/>
            <person name="Mueller-Roeber B."/>
            <person name="Pagarete A."/>
            <person name="Parker M."/>
            <person name="Probert I."/>
            <person name="Quesneville H."/>
            <person name="Raines C."/>
            <person name="Rensing S.A."/>
            <person name="Riano-Pachon D.M."/>
            <person name="Richier S."/>
            <person name="Rokitta S."/>
            <person name="Shiraiwa Y."/>
            <person name="Soanes D.M."/>
            <person name="van der Giezen M."/>
            <person name="Wahlund T.M."/>
            <person name="Williams B."/>
            <person name="Wilson W."/>
            <person name="Wolfe G."/>
            <person name="Wurch L.L."/>
        </authorList>
    </citation>
    <scope>NUCLEOTIDE SEQUENCE</scope>
</reference>
<evidence type="ECO:0008006" key="4">
    <source>
        <dbReference type="Google" id="ProtNLM"/>
    </source>
</evidence>
<dbReference type="InterPro" id="IPR037359">
    <property type="entry name" value="NST/OST"/>
</dbReference>
<sequence>MMMLPPAALQKSGSYAVELERWARIFPRSQIKVIVTDELTRGSQRIMNETFDFLQLPRMPIGNQSRFCVRGKAGVMDVLHASELNITIGHDTSEHAHLLAPQLKVGDCEPDSGHAHDEATGSDLHRIEPRVQERLRRFFEPHNRRLYRFLGRDLGW</sequence>
<evidence type="ECO:0000313" key="2">
    <source>
        <dbReference type="EnsemblProtists" id="EOD28218"/>
    </source>
</evidence>
<dbReference type="Gene3D" id="3.40.50.300">
    <property type="entry name" value="P-loop containing nucleotide triphosphate hydrolases"/>
    <property type="match status" value="1"/>
</dbReference>
<dbReference type="HOGENOM" id="CLU_1690029_0_0_1"/>
<protein>
    <recommendedName>
        <fullName evidence="4">Sulfotransferase domain-containing protein</fullName>
    </recommendedName>
</protein>
<dbReference type="PANTHER" id="PTHR10605:SF56">
    <property type="entry name" value="BIFUNCTIONAL HEPARAN SULFATE N-DEACETYLASE_N-SULFOTRANSFERASE"/>
    <property type="match status" value="1"/>
</dbReference>
<dbReference type="GeneID" id="17273763"/>
<dbReference type="GO" id="GO:0008146">
    <property type="term" value="F:sulfotransferase activity"/>
    <property type="evidence" value="ECO:0007669"/>
    <property type="project" value="InterPro"/>
</dbReference>
<dbReference type="Proteomes" id="UP000013827">
    <property type="component" value="Unassembled WGS sequence"/>
</dbReference>
<keyword evidence="3" id="KW-1185">Reference proteome</keyword>